<keyword evidence="3" id="KW-1185">Reference proteome</keyword>
<protein>
    <recommendedName>
        <fullName evidence="4">F-box domain-containing protein</fullName>
    </recommendedName>
</protein>
<dbReference type="SUPFAM" id="SSF81383">
    <property type="entry name" value="F-box domain"/>
    <property type="match status" value="1"/>
</dbReference>
<comment type="caution">
    <text evidence="2">The sequence shown here is derived from an EMBL/GenBank/DDBJ whole genome shotgun (WGS) entry which is preliminary data.</text>
</comment>
<reference evidence="2" key="1">
    <citation type="submission" date="2021-03" db="EMBL/GenBank/DDBJ databases">
        <title>Revisited historic fungal species revealed as producer of novel bioactive compounds through whole genome sequencing and comparative genomics.</title>
        <authorList>
            <person name="Vignolle G.A."/>
            <person name="Hochenegger N."/>
            <person name="Mach R.L."/>
            <person name="Mach-Aigner A.R."/>
            <person name="Javad Rahimi M."/>
            <person name="Salim K.A."/>
            <person name="Chan C.M."/>
            <person name="Lim L.B.L."/>
            <person name="Cai F."/>
            <person name="Druzhinina I.S."/>
            <person name="U'Ren J.M."/>
            <person name="Derntl C."/>
        </authorList>
    </citation>
    <scope>NUCLEOTIDE SEQUENCE</scope>
    <source>
        <strain evidence="2">TUCIM 5799</strain>
    </source>
</reference>
<accession>A0A9P9WSI0</accession>
<dbReference type="EMBL" id="JAFIMR010000006">
    <property type="protein sequence ID" value="KAI1877673.1"/>
    <property type="molecule type" value="Genomic_DNA"/>
</dbReference>
<dbReference type="InterPro" id="IPR036047">
    <property type="entry name" value="F-box-like_dom_sf"/>
</dbReference>
<dbReference type="AlphaFoldDB" id="A0A9P9WSI0"/>
<evidence type="ECO:0000313" key="3">
    <source>
        <dbReference type="Proteomes" id="UP000829685"/>
    </source>
</evidence>
<dbReference type="Proteomes" id="UP000829685">
    <property type="component" value="Unassembled WGS sequence"/>
</dbReference>
<name>A0A9P9WSI0_9PEZI</name>
<sequence length="115" mass="12262">MAVQKPIRCPTNAEGLSGAPDPPPGLDVLPAEIHLLISKELTYPDALSLKHTCRYFYTMVDTGIILKATHAATSRAYGMRVAARAGMSGVRDEYMFSSSTAQKSLGKVAADASYA</sequence>
<gene>
    <name evidence="2" type="ORF">JX265_003681</name>
</gene>
<evidence type="ECO:0000256" key="1">
    <source>
        <dbReference type="SAM" id="MobiDB-lite"/>
    </source>
</evidence>
<evidence type="ECO:0000313" key="2">
    <source>
        <dbReference type="EMBL" id="KAI1877673.1"/>
    </source>
</evidence>
<feature type="region of interest" description="Disordered" evidence="1">
    <location>
        <begin position="1"/>
        <end position="23"/>
    </location>
</feature>
<evidence type="ECO:0008006" key="4">
    <source>
        <dbReference type="Google" id="ProtNLM"/>
    </source>
</evidence>
<organism evidence="2 3">
    <name type="scientific">Neoarthrinium moseri</name>
    <dbReference type="NCBI Taxonomy" id="1658444"/>
    <lineage>
        <taxon>Eukaryota</taxon>
        <taxon>Fungi</taxon>
        <taxon>Dikarya</taxon>
        <taxon>Ascomycota</taxon>
        <taxon>Pezizomycotina</taxon>
        <taxon>Sordariomycetes</taxon>
        <taxon>Xylariomycetidae</taxon>
        <taxon>Amphisphaeriales</taxon>
        <taxon>Apiosporaceae</taxon>
        <taxon>Neoarthrinium</taxon>
    </lineage>
</organism>
<proteinExistence type="predicted"/>